<proteinExistence type="predicted"/>
<dbReference type="AlphaFoldDB" id="A0A1X2HYU8"/>
<keyword evidence="1" id="KW-0732">Signal</keyword>
<gene>
    <name evidence="2" type="ORF">BCR42DRAFT_428026</name>
</gene>
<organism evidence="2 3">
    <name type="scientific">Absidia repens</name>
    <dbReference type="NCBI Taxonomy" id="90262"/>
    <lineage>
        <taxon>Eukaryota</taxon>
        <taxon>Fungi</taxon>
        <taxon>Fungi incertae sedis</taxon>
        <taxon>Mucoromycota</taxon>
        <taxon>Mucoromycotina</taxon>
        <taxon>Mucoromycetes</taxon>
        <taxon>Mucorales</taxon>
        <taxon>Cunninghamellaceae</taxon>
        <taxon>Absidia</taxon>
    </lineage>
</organism>
<dbReference type="Proteomes" id="UP000193560">
    <property type="component" value="Unassembled WGS sequence"/>
</dbReference>
<protein>
    <recommendedName>
        <fullName evidence="4">Extracellular membrane protein CFEM domain-containing protein</fullName>
    </recommendedName>
</protein>
<accession>A0A1X2HYU8</accession>
<keyword evidence="3" id="KW-1185">Reference proteome</keyword>
<evidence type="ECO:0000256" key="1">
    <source>
        <dbReference type="SAM" id="SignalP"/>
    </source>
</evidence>
<comment type="caution">
    <text evidence="2">The sequence shown here is derived from an EMBL/GenBank/DDBJ whole genome shotgun (WGS) entry which is preliminary data.</text>
</comment>
<name>A0A1X2HYU8_9FUNG</name>
<dbReference type="EMBL" id="MCGE01000043">
    <property type="protein sequence ID" value="ORZ05625.1"/>
    <property type="molecule type" value="Genomic_DNA"/>
</dbReference>
<evidence type="ECO:0000313" key="3">
    <source>
        <dbReference type="Proteomes" id="UP000193560"/>
    </source>
</evidence>
<feature type="signal peptide" evidence="1">
    <location>
        <begin position="1"/>
        <end position="16"/>
    </location>
</feature>
<reference evidence="2 3" key="1">
    <citation type="submission" date="2016-07" db="EMBL/GenBank/DDBJ databases">
        <title>Pervasive Adenine N6-methylation of Active Genes in Fungi.</title>
        <authorList>
            <consortium name="DOE Joint Genome Institute"/>
            <person name="Mondo S.J."/>
            <person name="Dannebaum R.O."/>
            <person name="Kuo R.C."/>
            <person name="Labutti K."/>
            <person name="Haridas S."/>
            <person name="Kuo A."/>
            <person name="Salamov A."/>
            <person name="Ahrendt S.R."/>
            <person name="Lipzen A."/>
            <person name="Sullivan W."/>
            <person name="Andreopoulos W.B."/>
            <person name="Clum A."/>
            <person name="Lindquist E."/>
            <person name="Daum C."/>
            <person name="Ramamoorthy G.K."/>
            <person name="Gryganskyi A."/>
            <person name="Culley D."/>
            <person name="Magnuson J.K."/>
            <person name="James T.Y."/>
            <person name="O'Malley M.A."/>
            <person name="Stajich J.E."/>
            <person name="Spatafora J.W."/>
            <person name="Visel A."/>
            <person name="Grigoriev I.V."/>
        </authorList>
    </citation>
    <scope>NUCLEOTIDE SEQUENCE [LARGE SCALE GENOMIC DNA]</scope>
    <source>
        <strain evidence="2 3">NRRL 1336</strain>
    </source>
</reference>
<feature type="chain" id="PRO_5013004755" description="Extracellular membrane protein CFEM domain-containing protein" evidence="1">
    <location>
        <begin position="17"/>
        <end position="120"/>
    </location>
</feature>
<evidence type="ECO:0008006" key="4">
    <source>
        <dbReference type="Google" id="ProtNLM"/>
    </source>
</evidence>
<evidence type="ECO:0000313" key="2">
    <source>
        <dbReference type="EMBL" id="ORZ05625.1"/>
    </source>
</evidence>
<sequence>MKFSYLFLIGAPLVSCSTSCMVVDLHDSIEIMEEFMCQDYKGSMDLFPQRMMEPCHVQNQCSTGLTLQNYTVSQYCDVVTSFCCSNEPWREQLDNFFNTCQENWGQIIESNITLRENQQL</sequence>